<sequence>MLDTLHNSFAQHEVCLALIKYMDSEHPIVLSLRNDDPRAQFFQNISDRMTRIKILQ</sequence>
<proteinExistence type="predicted"/>
<protein>
    <recommendedName>
        <fullName evidence="2">RIH domain-containing protein</fullName>
    </recommendedName>
</protein>
<reference evidence="1" key="2">
    <citation type="journal article" date="2015" name="Fish Shellfish Immunol.">
        <title>Early steps in the European eel (Anguilla anguilla)-Vibrio vulnificus interaction in the gills: Role of the RtxA13 toxin.</title>
        <authorList>
            <person name="Callol A."/>
            <person name="Pajuelo D."/>
            <person name="Ebbesson L."/>
            <person name="Teles M."/>
            <person name="MacKenzie S."/>
            <person name="Amaro C."/>
        </authorList>
    </citation>
    <scope>NUCLEOTIDE SEQUENCE</scope>
</reference>
<organism evidence="1">
    <name type="scientific">Anguilla anguilla</name>
    <name type="common">European freshwater eel</name>
    <name type="synonym">Muraena anguilla</name>
    <dbReference type="NCBI Taxonomy" id="7936"/>
    <lineage>
        <taxon>Eukaryota</taxon>
        <taxon>Metazoa</taxon>
        <taxon>Chordata</taxon>
        <taxon>Craniata</taxon>
        <taxon>Vertebrata</taxon>
        <taxon>Euteleostomi</taxon>
        <taxon>Actinopterygii</taxon>
        <taxon>Neopterygii</taxon>
        <taxon>Teleostei</taxon>
        <taxon>Anguilliformes</taxon>
        <taxon>Anguillidae</taxon>
        <taxon>Anguilla</taxon>
    </lineage>
</organism>
<evidence type="ECO:0008006" key="2">
    <source>
        <dbReference type="Google" id="ProtNLM"/>
    </source>
</evidence>
<dbReference type="AlphaFoldDB" id="A0A0E9XB31"/>
<accession>A0A0E9XB31</accession>
<dbReference type="EMBL" id="GBXM01009532">
    <property type="protein sequence ID" value="JAH99045.1"/>
    <property type="molecule type" value="Transcribed_RNA"/>
</dbReference>
<reference evidence="1" key="1">
    <citation type="submission" date="2014-11" db="EMBL/GenBank/DDBJ databases">
        <authorList>
            <person name="Amaro Gonzalez C."/>
        </authorList>
    </citation>
    <scope>NUCLEOTIDE SEQUENCE</scope>
</reference>
<evidence type="ECO:0000313" key="1">
    <source>
        <dbReference type="EMBL" id="JAH99045.1"/>
    </source>
</evidence>
<name>A0A0E9XB31_ANGAN</name>